<name>M0LVR0_9EURY</name>
<comment type="caution">
    <text evidence="1">The sequence shown here is derived from an EMBL/GenBank/DDBJ whole genome shotgun (WGS) entry which is preliminary data.</text>
</comment>
<evidence type="ECO:0000313" key="1">
    <source>
        <dbReference type="EMBL" id="EMA37667.1"/>
    </source>
</evidence>
<proteinExistence type="predicted"/>
<dbReference type="Pfam" id="PF23421">
    <property type="entry name" value="DUF7109"/>
    <property type="match status" value="1"/>
</dbReference>
<dbReference type="RefSeq" id="WP_007694129.1">
    <property type="nucleotide sequence ID" value="NZ_AJRK01000034.1"/>
</dbReference>
<dbReference type="OrthoDB" id="214610at2157"/>
<reference evidence="1 2" key="1">
    <citation type="journal article" date="2014" name="PLoS Genet.">
        <title>Phylogenetically driven sequencing of extremely halophilic archaea reveals strategies for static and dynamic osmo-response.</title>
        <authorList>
            <person name="Becker E.A."/>
            <person name="Seitzer P.M."/>
            <person name="Tritt A."/>
            <person name="Larsen D."/>
            <person name="Krusor M."/>
            <person name="Yao A.I."/>
            <person name="Wu D."/>
            <person name="Madern D."/>
            <person name="Eisen J.A."/>
            <person name="Darling A.E."/>
            <person name="Facciotti M.T."/>
        </authorList>
    </citation>
    <scope>NUCLEOTIDE SEQUENCE [LARGE SCALE GENOMIC DNA]</scope>
    <source>
        <strain evidence="1 2">100A6</strain>
    </source>
</reference>
<dbReference type="PATRIC" id="fig|1132509.6.peg.2701"/>
<dbReference type="InterPro" id="IPR055533">
    <property type="entry name" value="DUF7109"/>
</dbReference>
<dbReference type="eggNOG" id="arCOG04675">
    <property type="taxonomic scope" value="Archaea"/>
</dbReference>
<sequence length="156" mass="16480">MELSRDELAGVVDLFGALPPADLVSAGEELAYKRGTTFDGGNIDDAITTYHLVRFGPDAGVVEGADETLLAAGPAAFPALPDGAEDLPHIFDREPVTPDRAALGTVVEERFRTDAARALGDGTGEIDRLLDTSYDIEAWAPVDLGDIRDRLDAAAD</sequence>
<dbReference type="AlphaFoldDB" id="M0LVR0"/>
<accession>M0LVR0</accession>
<protein>
    <submittedName>
        <fullName evidence="1">Uncharacterized protein</fullName>
    </submittedName>
</protein>
<keyword evidence="2" id="KW-1185">Reference proteome</keyword>
<organism evidence="1 2">
    <name type="scientific">Halococcus hamelinensis 100A6</name>
    <dbReference type="NCBI Taxonomy" id="1132509"/>
    <lineage>
        <taxon>Archaea</taxon>
        <taxon>Methanobacteriati</taxon>
        <taxon>Methanobacteriota</taxon>
        <taxon>Stenosarchaea group</taxon>
        <taxon>Halobacteria</taxon>
        <taxon>Halobacteriales</taxon>
        <taxon>Halococcaceae</taxon>
        <taxon>Halococcus</taxon>
    </lineage>
</organism>
<dbReference type="Proteomes" id="UP000011566">
    <property type="component" value="Unassembled WGS sequence"/>
</dbReference>
<dbReference type="EMBL" id="AOMB01000033">
    <property type="protein sequence ID" value="EMA37667.1"/>
    <property type="molecule type" value="Genomic_DNA"/>
</dbReference>
<evidence type="ECO:0000313" key="2">
    <source>
        <dbReference type="Proteomes" id="UP000011566"/>
    </source>
</evidence>
<gene>
    <name evidence="1" type="ORF">C447_11865</name>
</gene>